<feature type="transmembrane region" description="Helical" evidence="2">
    <location>
        <begin position="237"/>
        <end position="256"/>
    </location>
</feature>
<feature type="non-terminal residue" evidence="3">
    <location>
        <position position="1"/>
    </location>
</feature>
<proteinExistence type="predicted"/>
<evidence type="ECO:0000313" key="4">
    <source>
        <dbReference type="Proteomes" id="UP000601435"/>
    </source>
</evidence>
<keyword evidence="2" id="KW-0812">Transmembrane</keyword>
<organism evidence="3 4">
    <name type="scientific">Symbiodinium necroappetens</name>
    <dbReference type="NCBI Taxonomy" id="1628268"/>
    <lineage>
        <taxon>Eukaryota</taxon>
        <taxon>Sar</taxon>
        <taxon>Alveolata</taxon>
        <taxon>Dinophyceae</taxon>
        <taxon>Suessiales</taxon>
        <taxon>Symbiodiniaceae</taxon>
        <taxon>Symbiodinium</taxon>
    </lineage>
</organism>
<feature type="transmembrane region" description="Helical" evidence="2">
    <location>
        <begin position="86"/>
        <end position="105"/>
    </location>
</feature>
<keyword evidence="2" id="KW-1133">Transmembrane helix</keyword>
<reference evidence="3" key="1">
    <citation type="submission" date="2021-02" db="EMBL/GenBank/DDBJ databases">
        <authorList>
            <person name="Dougan E. K."/>
            <person name="Rhodes N."/>
            <person name="Thang M."/>
            <person name="Chan C."/>
        </authorList>
    </citation>
    <scope>NUCLEOTIDE SEQUENCE</scope>
</reference>
<feature type="transmembrane region" description="Helical" evidence="2">
    <location>
        <begin position="141"/>
        <end position="158"/>
    </location>
</feature>
<dbReference type="OrthoDB" id="429894at2759"/>
<feature type="transmembrane region" description="Helical" evidence="2">
    <location>
        <begin position="276"/>
        <end position="295"/>
    </location>
</feature>
<dbReference type="AlphaFoldDB" id="A0A812ZL44"/>
<evidence type="ECO:0000313" key="3">
    <source>
        <dbReference type="EMBL" id="CAE7829408.1"/>
    </source>
</evidence>
<name>A0A812ZL44_9DINO</name>
<dbReference type="Proteomes" id="UP000601435">
    <property type="component" value="Unassembled WGS sequence"/>
</dbReference>
<evidence type="ECO:0000256" key="2">
    <source>
        <dbReference type="SAM" id="Phobius"/>
    </source>
</evidence>
<comment type="caution">
    <text evidence="3">The sequence shown here is derived from an EMBL/GenBank/DDBJ whole genome shotgun (WGS) entry which is preliminary data.</text>
</comment>
<sequence length="302" mass="33978">ATSKSKDQSDQVTTIGPEPLLTGVDTNGPWKGVLYGFWPALVLVLGMVVVLAILNARWASDGSLGFQELHGRTVVAGARLESLGLLMWRLACLMLSVAPLVLSVRRYNAKEKEPHEILPFFLSGGVEILLVYFTLWTWCIITLYFLLASSASFVYVVFGWTPTTRLATSLWIVFDIAFGTSWLVFWAVWLLLLPFAYLAKRKAAVDSLLEPLLLYMHNANVILLTGEALFCQWSLRVEHSIFPAYVVLAYTVWNWWLKTKTGHWLYFFMDYNRPSMVPTFLILVAIEVASFRAGASLADLGQ</sequence>
<feature type="region of interest" description="Disordered" evidence="1">
    <location>
        <begin position="1"/>
        <end position="20"/>
    </location>
</feature>
<feature type="transmembrane region" description="Helical" evidence="2">
    <location>
        <begin position="33"/>
        <end position="54"/>
    </location>
</feature>
<feature type="transmembrane region" description="Helical" evidence="2">
    <location>
        <begin position="117"/>
        <end position="135"/>
    </location>
</feature>
<feature type="transmembrane region" description="Helical" evidence="2">
    <location>
        <begin position="212"/>
        <end position="230"/>
    </location>
</feature>
<dbReference type="GO" id="GO:0016020">
    <property type="term" value="C:membrane"/>
    <property type="evidence" value="ECO:0007669"/>
    <property type="project" value="TreeGrafter"/>
</dbReference>
<keyword evidence="2" id="KW-0472">Membrane</keyword>
<gene>
    <name evidence="3" type="primary">Kif9</name>
    <name evidence="3" type="ORF">SNEC2469_LOCUS24788</name>
</gene>
<evidence type="ECO:0000256" key="1">
    <source>
        <dbReference type="SAM" id="MobiDB-lite"/>
    </source>
</evidence>
<accession>A0A812ZL44</accession>
<feature type="transmembrane region" description="Helical" evidence="2">
    <location>
        <begin position="170"/>
        <end position="192"/>
    </location>
</feature>
<keyword evidence="4" id="KW-1185">Reference proteome</keyword>
<protein>
    <submittedName>
        <fullName evidence="3">Kif9 protein</fullName>
    </submittedName>
</protein>
<dbReference type="EMBL" id="CAJNJA010048173">
    <property type="protein sequence ID" value="CAE7829408.1"/>
    <property type="molecule type" value="Genomic_DNA"/>
</dbReference>
<dbReference type="PANTHER" id="PTHR12242">
    <property type="entry name" value="OS02G0130600 PROTEIN-RELATED"/>
    <property type="match status" value="1"/>
</dbReference>